<gene>
    <name evidence="1" type="ORF">AG0111_0g4245</name>
</gene>
<name>A0ACB6FTW6_9PLEO</name>
<accession>A0ACB6FTW6</accession>
<protein>
    <submittedName>
        <fullName evidence="1">Uncharacterized protein</fullName>
    </submittedName>
</protein>
<sequence>MVCGGKLICDARNTAILANPDVAGYGILVSFVLSALLTVGAVICAYLSDSMSEKYLSKTDEVFIKEFQRIKKNLPFRLLPTKLRPPSTERQGKLIREKRVEAFDRFILSLSDQ</sequence>
<comment type="caution">
    <text evidence="1">The sequence shown here is derived from an EMBL/GenBank/DDBJ whole genome shotgun (WGS) entry which is preliminary data.</text>
</comment>
<keyword evidence="2" id="KW-1185">Reference proteome</keyword>
<organism evidence="1 2">
    <name type="scientific">Alternaria gaisen</name>
    <dbReference type="NCBI Taxonomy" id="167740"/>
    <lineage>
        <taxon>Eukaryota</taxon>
        <taxon>Fungi</taxon>
        <taxon>Dikarya</taxon>
        <taxon>Ascomycota</taxon>
        <taxon>Pezizomycotina</taxon>
        <taxon>Dothideomycetes</taxon>
        <taxon>Pleosporomycetidae</taxon>
        <taxon>Pleosporales</taxon>
        <taxon>Pleosporineae</taxon>
        <taxon>Pleosporaceae</taxon>
        <taxon>Alternaria</taxon>
        <taxon>Alternaria sect. Alternaria</taxon>
    </lineage>
</organism>
<dbReference type="EMBL" id="PDWZ02000003">
    <property type="protein sequence ID" value="KAB2107857.1"/>
    <property type="molecule type" value="Genomic_DNA"/>
</dbReference>
<proteinExistence type="predicted"/>
<evidence type="ECO:0000313" key="2">
    <source>
        <dbReference type="Proteomes" id="UP000293547"/>
    </source>
</evidence>
<dbReference type="Proteomes" id="UP000293547">
    <property type="component" value="Unassembled WGS sequence"/>
</dbReference>
<evidence type="ECO:0000313" key="1">
    <source>
        <dbReference type="EMBL" id="KAB2107857.1"/>
    </source>
</evidence>
<reference evidence="1 2" key="1">
    <citation type="journal article" date="2019" name="bioRxiv">
        <title>Genomics, evolutionary history and diagnostics of the Alternaria alternata species group including apple and Asian pear pathotypes.</title>
        <authorList>
            <person name="Armitage A.D."/>
            <person name="Cockerton H.M."/>
            <person name="Sreenivasaprasad S."/>
            <person name="Woodhall J.W."/>
            <person name="Lane C.R."/>
            <person name="Harrison R.J."/>
            <person name="Clarkson J.P."/>
        </authorList>
    </citation>
    <scope>NUCLEOTIDE SEQUENCE [LARGE SCALE GENOMIC DNA]</scope>
    <source>
        <strain evidence="1 2">FERA 650</strain>
    </source>
</reference>